<dbReference type="RefSeq" id="WP_097030368.1">
    <property type="nucleotide sequence ID" value="NZ_OAOQ01000006.1"/>
</dbReference>
<dbReference type="EMBL" id="OAOQ01000006">
    <property type="protein sequence ID" value="SNX70538.1"/>
    <property type="molecule type" value="Genomic_DNA"/>
</dbReference>
<evidence type="ECO:0000256" key="6">
    <source>
        <dbReference type="SAM" id="Phobius"/>
    </source>
</evidence>
<evidence type="ECO:0000256" key="4">
    <source>
        <dbReference type="ARBA" id="ARBA00022989"/>
    </source>
</evidence>
<evidence type="ECO:0000256" key="1">
    <source>
        <dbReference type="ARBA" id="ARBA00004651"/>
    </source>
</evidence>
<dbReference type="NCBIfam" id="TIGR04408">
    <property type="entry name" value="LptG_lptG"/>
    <property type="match status" value="1"/>
</dbReference>
<gene>
    <name evidence="7" type="ORF">SAMN05878503_10696</name>
</gene>
<dbReference type="Proteomes" id="UP000219467">
    <property type="component" value="Unassembled WGS sequence"/>
</dbReference>
<feature type="transmembrane region" description="Helical" evidence="6">
    <location>
        <begin position="311"/>
        <end position="331"/>
    </location>
</feature>
<protein>
    <submittedName>
        <fullName evidence="7">Lipopolysaccharide export system permease protein</fullName>
    </submittedName>
</protein>
<dbReference type="GO" id="GO:0043190">
    <property type="term" value="C:ATP-binding cassette (ABC) transporter complex"/>
    <property type="evidence" value="ECO:0007669"/>
    <property type="project" value="InterPro"/>
</dbReference>
<evidence type="ECO:0000313" key="8">
    <source>
        <dbReference type="Proteomes" id="UP000219467"/>
    </source>
</evidence>
<evidence type="ECO:0000256" key="3">
    <source>
        <dbReference type="ARBA" id="ARBA00022692"/>
    </source>
</evidence>
<dbReference type="PANTHER" id="PTHR33529:SF2">
    <property type="entry name" value="LIPOPOLYSACCHARIDE EXPORT SYSTEM PERMEASE PROTEIN LPTG"/>
    <property type="match status" value="1"/>
</dbReference>
<name>A0A285CU05_9RHOB</name>
<dbReference type="GO" id="GO:0015920">
    <property type="term" value="P:lipopolysaccharide transport"/>
    <property type="evidence" value="ECO:0007669"/>
    <property type="project" value="TreeGrafter"/>
</dbReference>
<feature type="transmembrane region" description="Helical" evidence="6">
    <location>
        <begin position="60"/>
        <end position="79"/>
    </location>
</feature>
<evidence type="ECO:0000256" key="5">
    <source>
        <dbReference type="ARBA" id="ARBA00023136"/>
    </source>
</evidence>
<keyword evidence="4 6" id="KW-1133">Transmembrane helix</keyword>
<keyword evidence="3 6" id="KW-0812">Transmembrane</keyword>
<sequence>MILSRYIARRFLRMVFIVFVIFLWLMMLIDMLDQMRRFAKDGITVGQAAVLSALRVPESLYTILPLIVILGAVALFLGLARSSELVVVRAAGRSGLRFLVAPVVTALLLGLFAVAVLNPMVAGTSQRYEAMAGRLKHSGEDVLSISREGLWLRQGTGAGQMVIHAERSNPDGTRLFDVTFLTFDEGGRPATRIEAPEAQLGRGHWQLVRAKQWNLTLANPEAAARPEDSIRLPSDLTRDRIRASFGAPSAIPIWKLPEYIAGLERAGFSARQHRIWMQMELALPFMLASMVLVAAGFTMRHTRFGGTGRMVLYALLAGFGLFFLRSFAQVLGENGQIPILLAAWSPPLIAAMGALGLLLHLEDG</sequence>
<dbReference type="InterPro" id="IPR005495">
    <property type="entry name" value="LptG/LptF_permease"/>
</dbReference>
<dbReference type="AlphaFoldDB" id="A0A285CU05"/>
<reference evidence="8" key="1">
    <citation type="submission" date="2017-08" db="EMBL/GenBank/DDBJ databases">
        <authorList>
            <person name="Varghese N."/>
            <person name="Submissions S."/>
        </authorList>
    </citation>
    <scope>NUCLEOTIDE SEQUENCE [LARGE SCALE GENOMIC DNA]</scope>
    <source>
        <strain evidence="8">JA234</strain>
    </source>
</reference>
<feature type="transmembrane region" description="Helical" evidence="6">
    <location>
        <begin position="99"/>
        <end position="121"/>
    </location>
</feature>
<dbReference type="PANTHER" id="PTHR33529">
    <property type="entry name" value="SLR0882 PROTEIN-RELATED"/>
    <property type="match status" value="1"/>
</dbReference>
<keyword evidence="5 6" id="KW-0472">Membrane</keyword>
<feature type="transmembrane region" description="Helical" evidence="6">
    <location>
        <begin position="281"/>
        <end position="299"/>
    </location>
</feature>
<feature type="transmembrane region" description="Helical" evidence="6">
    <location>
        <begin position="337"/>
        <end position="359"/>
    </location>
</feature>
<keyword evidence="8" id="KW-1185">Reference proteome</keyword>
<evidence type="ECO:0000256" key="2">
    <source>
        <dbReference type="ARBA" id="ARBA00022475"/>
    </source>
</evidence>
<keyword evidence="2" id="KW-1003">Cell membrane</keyword>
<dbReference type="OrthoDB" id="9798468at2"/>
<dbReference type="Pfam" id="PF03739">
    <property type="entry name" value="LptF_LptG"/>
    <property type="match status" value="1"/>
</dbReference>
<accession>A0A285CU05</accession>
<evidence type="ECO:0000313" key="7">
    <source>
        <dbReference type="EMBL" id="SNX70538.1"/>
    </source>
</evidence>
<proteinExistence type="predicted"/>
<dbReference type="GO" id="GO:0055085">
    <property type="term" value="P:transmembrane transport"/>
    <property type="evidence" value="ECO:0007669"/>
    <property type="project" value="InterPro"/>
</dbReference>
<dbReference type="InterPro" id="IPR030923">
    <property type="entry name" value="LptG"/>
</dbReference>
<comment type="subcellular location">
    <subcellularLocation>
        <location evidence="1">Cell membrane</location>
        <topology evidence="1">Multi-pass membrane protein</topology>
    </subcellularLocation>
</comment>
<organism evidence="7 8">
    <name type="scientific">Cereibacter ovatus</name>
    <dbReference type="NCBI Taxonomy" id="439529"/>
    <lineage>
        <taxon>Bacteria</taxon>
        <taxon>Pseudomonadati</taxon>
        <taxon>Pseudomonadota</taxon>
        <taxon>Alphaproteobacteria</taxon>
        <taxon>Rhodobacterales</taxon>
        <taxon>Paracoccaceae</taxon>
        <taxon>Cereibacter</taxon>
    </lineage>
</organism>
<feature type="transmembrane region" description="Helical" evidence="6">
    <location>
        <begin position="12"/>
        <end position="29"/>
    </location>
</feature>